<protein>
    <recommendedName>
        <fullName evidence="3">DNA-directed RNA polymerase specialized sigma subunit, sigma24 family</fullName>
    </recommendedName>
</protein>
<proteinExistence type="predicted"/>
<gene>
    <name evidence="1" type="ORF">SAMN04489747_0693</name>
</gene>
<keyword evidence="2" id="KW-1185">Reference proteome</keyword>
<dbReference type="Proteomes" id="UP000198546">
    <property type="component" value="Chromosome i"/>
</dbReference>
<accession>A0A1G6TUE1</accession>
<name>A0A1G6TUE1_9ACTN</name>
<sequence>MSGVELLHRLNAEWSRTAVGGRADVDRWAGEEPALAGCRTPGDVLACVPGTPDAVLSFLVGRAQAGGEDAQLAGRVVVQALLGKMVLLARADRRSGLGDYVSQLWCQVLRYPLGRRPRSVAANLWMDTRKAVRREQGEKVEPLLVGDDVLDELWVLSQPPADVLSVRRVVAEAEALGLVDELSARVLVSVYADGLSSAEAGERHAMSTDLVRWRCSRARRRMAAAADRLVAA</sequence>
<dbReference type="SUPFAM" id="SSF88659">
    <property type="entry name" value="Sigma3 and sigma4 domains of RNA polymerase sigma factors"/>
    <property type="match status" value="1"/>
</dbReference>
<evidence type="ECO:0000313" key="1">
    <source>
        <dbReference type="EMBL" id="SDD31925.1"/>
    </source>
</evidence>
<dbReference type="RefSeq" id="WP_090590663.1">
    <property type="nucleotide sequence ID" value="NZ_LT629688.1"/>
</dbReference>
<dbReference type="AlphaFoldDB" id="A0A1G6TUE1"/>
<evidence type="ECO:0008006" key="3">
    <source>
        <dbReference type="Google" id="ProtNLM"/>
    </source>
</evidence>
<dbReference type="STRING" id="675864.SAMN04489747_0693"/>
<reference evidence="1 2" key="1">
    <citation type="submission" date="2016-10" db="EMBL/GenBank/DDBJ databases">
        <authorList>
            <person name="de Groot N.N."/>
        </authorList>
    </citation>
    <scope>NUCLEOTIDE SEQUENCE [LARGE SCALE GENOMIC DNA]</scope>
    <source>
        <strain evidence="1 2">MON 2.2</strain>
    </source>
</reference>
<dbReference type="InterPro" id="IPR013324">
    <property type="entry name" value="RNA_pol_sigma_r3/r4-like"/>
</dbReference>
<dbReference type="EMBL" id="LT629688">
    <property type="protein sequence ID" value="SDD31925.1"/>
    <property type="molecule type" value="Genomic_DNA"/>
</dbReference>
<dbReference type="OrthoDB" id="4453977at2"/>
<evidence type="ECO:0000313" key="2">
    <source>
        <dbReference type="Proteomes" id="UP000198546"/>
    </source>
</evidence>
<organism evidence="1 2">
    <name type="scientific">Auraticoccus monumenti</name>
    <dbReference type="NCBI Taxonomy" id="675864"/>
    <lineage>
        <taxon>Bacteria</taxon>
        <taxon>Bacillati</taxon>
        <taxon>Actinomycetota</taxon>
        <taxon>Actinomycetes</taxon>
        <taxon>Propionibacteriales</taxon>
        <taxon>Propionibacteriaceae</taxon>
        <taxon>Auraticoccus</taxon>
    </lineage>
</organism>